<feature type="transmembrane region" description="Helical" evidence="2">
    <location>
        <begin position="6"/>
        <end position="25"/>
    </location>
</feature>
<name>A0ABV9CDY6_9ACTN</name>
<feature type="region of interest" description="Disordered" evidence="1">
    <location>
        <begin position="73"/>
        <end position="115"/>
    </location>
</feature>
<comment type="caution">
    <text evidence="3">The sequence shown here is derived from an EMBL/GenBank/DDBJ whole genome shotgun (WGS) entry which is preliminary data.</text>
</comment>
<feature type="transmembrane region" description="Helical" evidence="2">
    <location>
        <begin position="45"/>
        <end position="67"/>
    </location>
</feature>
<keyword evidence="2" id="KW-1133">Transmembrane helix</keyword>
<protein>
    <submittedName>
        <fullName evidence="3">Uncharacterized protein</fullName>
    </submittedName>
</protein>
<accession>A0ABV9CDY6</accession>
<evidence type="ECO:0000256" key="2">
    <source>
        <dbReference type="SAM" id="Phobius"/>
    </source>
</evidence>
<keyword evidence="2" id="KW-0812">Transmembrane</keyword>
<proteinExistence type="predicted"/>
<gene>
    <name evidence="3" type="ORF">ACFO60_09710</name>
</gene>
<dbReference type="Proteomes" id="UP001596004">
    <property type="component" value="Unassembled WGS sequence"/>
</dbReference>
<sequence>MSVLLILAVVVCVVAVIGGILIIALARRRRRAGKDTEYWKSVERVGFACTVVCTPLALALSVVAPIVTQAAVPPPLSSSDTSSAVSTPGDVALPSPERPSRVASDPPGQPKVLLSGTGFALGPPSAFPAPETDKIDLDTGERGYGPIVEQWQIDAQPDNGRRTDLIIEKTQVHAFSEGDRTFTVLSDQEAGTRGSCVNALALDSERIGRLSLREIEQGSRLCVETDEKRVALVTIGLVSSGPVLSIDYVTWDAA</sequence>
<dbReference type="EMBL" id="JBHSFP010000004">
    <property type="protein sequence ID" value="MFC4531037.1"/>
    <property type="molecule type" value="Genomic_DNA"/>
</dbReference>
<dbReference type="RefSeq" id="WP_380839278.1">
    <property type="nucleotide sequence ID" value="NZ_JBHSFP010000004.1"/>
</dbReference>
<keyword evidence="4" id="KW-1185">Reference proteome</keyword>
<feature type="compositionally biased region" description="Low complexity" evidence="1">
    <location>
        <begin position="77"/>
        <end position="88"/>
    </location>
</feature>
<organism evidence="3 4">
    <name type="scientific">Sphaerisporangium dianthi</name>
    <dbReference type="NCBI Taxonomy" id="1436120"/>
    <lineage>
        <taxon>Bacteria</taxon>
        <taxon>Bacillati</taxon>
        <taxon>Actinomycetota</taxon>
        <taxon>Actinomycetes</taxon>
        <taxon>Streptosporangiales</taxon>
        <taxon>Streptosporangiaceae</taxon>
        <taxon>Sphaerisporangium</taxon>
    </lineage>
</organism>
<reference evidence="4" key="1">
    <citation type="journal article" date="2019" name="Int. J. Syst. Evol. Microbiol.">
        <title>The Global Catalogue of Microorganisms (GCM) 10K type strain sequencing project: providing services to taxonomists for standard genome sequencing and annotation.</title>
        <authorList>
            <consortium name="The Broad Institute Genomics Platform"/>
            <consortium name="The Broad Institute Genome Sequencing Center for Infectious Disease"/>
            <person name="Wu L."/>
            <person name="Ma J."/>
        </authorList>
    </citation>
    <scope>NUCLEOTIDE SEQUENCE [LARGE SCALE GENOMIC DNA]</scope>
    <source>
        <strain evidence="4">CGMCC 4.7132</strain>
    </source>
</reference>
<evidence type="ECO:0000313" key="3">
    <source>
        <dbReference type="EMBL" id="MFC4531037.1"/>
    </source>
</evidence>
<evidence type="ECO:0000256" key="1">
    <source>
        <dbReference type="SAM" id="MobiDB-lite"/>
    </source>
</evidence>
<keyword evidence="2" id="KW-0472">Membrane</keyword>
<evidence type="ECO:0000313" key="4">
    <source>
        <dbReference type="Proteomes" id="UP001596004"/>
    </source>
</evidence>